<dbReference type="Pfam" id="PF15003">
    <property type="entry name" value="HAUS2"/>
    <property type="match status" value="1"/>
</dbReference>
<dbReference type="AlphaFoldDB" id="F0VZ96"/>
<organism evidence="1">
    <name type="scientific">Albugo laibachii Nc14</name>
    <dbReference type="NCBI Taxonomy" id="890382"/>
    <lineage>
        <taxon>Eukaryota</taxon>
        <taxon>Sar</taxon>
        <taxon>Stramenopiles</taxon>
        <taxon>Oomycota</taxon>
        <taxon>Peronosporomycetes</taxon>
        <taxon>Albuginales</taxon>
        <taxon>Albuginaceae</taxon>
        <taxon>Albugo</taxon>
    </lineage>
</organism>
<gene>
    <name evidence="1" type="primary">AlNc14C2G237</name>
    <name evidence="1" type="ORF">ALNC14_002690</name>
</gene>
<name>F0VZ96_9STRA</name>
<reference evidence="1" key="1">
    <citation type="journal article" date="2011" name="PLoS Biol.">
        <title>Gene gain and loss during evolution of obligate parasitism in the white rust pathogen of Arabidopsis thaliana.</title>
        <authorList>
            <person name="Kemen E."/>
            <person name="Gardiner A."/>
            <person name="Schultz-Larsen T."/>
            <person name="Kemen A.C."/>
            <person name="Balmuth A.L."/>
            <person name="Robert-Seilaniantz A."/>
            <person name="Bailey K."/>
            <person name="Holub E."/>
            <person name="Studholme D.J."/>
            <person name="Maclean D."/>
            <person name="Jones J.D."/>
        </authorList>
    </citation>
    <scope>NUCLEOTIDE SEQUENCE</scope>
</reference>
<protein>
    <submittedName>
        <fullName evidence="1">AlNc14C2G237 protein</fullName>
    </submittedName>
</protein>
<dbReference type="InterPro" id="IPR028346">
    <property type="entry name" value="HAUS2"/>
</dbReference>
<dbReference type="HOGENOM" id="CLU_1301654_0_0_1"/>
<accession>F0VZ96</accession>
<dbReference type="EMBL" id="FR824047">
    <property type="protein sequence ID" value="CCA14126.1"/>
    <property type="molecule type" value="Genomic_DNA"/>
</dbReference>
<dbReference type="GO" id="GO:0051225">
    <property type="term" value="P:spindle assembly"/>
    <property type="evidence" value="ECO:0007669"/>
    <property type="project" value="InterPro"/>
</dbReference>
<reference evidence="1" key="2">
    <citation type="submission" date="2011-02" db="EMBL/GenBank/DDBJ databases">
        <authorList>
            <person name="MacLean D."/>
        </authorList>
    </citation>
    <scope>NUCLEOTIDE SEQUENCE</scope>
</reference>
<evidence type="ECO:0000313" key="1">
    <source>
        <dbReference type="EMBL" id="CCA14126.1"/>
    </source>
</evidence>
<proteinExistence type="predicted"/>
<sequence>MANPWRHSTGSCDTIALGGLQDFVARHRLVPTNSSISKDSLNAQKSRNYEKSSLLKTLTQLQQLSDLHQTVLERTKQVERMEAAFGAADILTPQRIEHRISVIRSCRVQMERFVSAADSILQILRSASMEDAIPIELQHQKEFVEVIRHMTQYSKYSPLENLSISEQSDAKMAQFLRLAEKLQESVQNFQSTFERLKNTEKTYKSVITESIN</sequence>
<dbReference type="GO" id="GO:0031023">
    <property type="term" value="P:microtubule organizing center organization"/>
    <property type="evidence" value="ECO:0007669"/>
    <property type="project" value="InterPro"/>
</dbReference>